<keyword evidence="2" id="KW-1185">Reference proteome</keyword>
<proteinExistence type="predicted"/>
<dbReference type="SUPFAM" id="SSF56219">
    <property type="entry name" value="DNase I-like"/>
    <property type="match status" value="1"/>
</dbReference>
<dbReference type="GO" id="GO:0007508">
    <property type="term" value="P:larval heart development"/>
    <property type="evidence" value="ECO:0007669"/>
    <property type="project" value="TreeGrafter"/>
</dbReference>
<dbReference type="PANTHER" id="PTHR33395">
    <property type="entry name" value="TRANSCRIPTASE, PUTATIVE-RELATED-RELATED"/>
    <property type="match status" value="1"/>
</dbReference>
<feature type="non-terminal residue" evidence="1">
    <location>
        <position position="518"/>
    </location>
</feature>
<sequence>LSAISINARSVSNKLDMLGQFLCAHALSLVFISETWATRDTVTDNMMSFDRYSVYRSDRDSSTRGGGCAILVDRSIPSFLIDSRSFSIYCQIVVCSVRIMRSSPTVLVCVYRSPSCSIDLTADSHHSKAHLDFSISSSLSQLISDPTRNDRILDLVLVSDTRLVSQITVEAPLPSLDHNLVIFGLIGSLPSSTDPPRRDFGRANWEAINSHIASIDWPFVLSQSNDPDHLYETFCDILRDLIEAFVPITKPSTKRAKLSPKTRKLIQKCRLLYRRHRIKDECPSLPTLIVNSHHHTSASSKASVLADTFRSSFSFSSPPTPSHPIPLCDQSIDYVDIDLITLCKILRSLPSRNSTTPDFLPWIESFLKNRTQSVMVDNSFSTPYPDFDFKIGQISLPTKTVFKDLGIAYDNKLSFSSHIQSIVSRAKARCAYITRTFSSRSLKLYARLFSSYVRPILEYGSELWSPTDRENIKLIESVQRKFSERVFNKCREPLTNYTNRLRALGLTTLESRRANIDL</sequence>
<reference evidence="1" key="1">
    <citation type="submission" date="2023-10" db="EMBL/GenBank/DDBJ databases">
        <title>Genome assembly of Pristionchus species.</title>
        <authorList>
            <person name="Yoshida K."/>
            <person name="Sommer R.J."/>
        </authorList>
    </citation>
    <scope>NUCLEOTIDE SEQUENCE</scope>
    <source>
        <strain evidence="1">RS0144</strain>
    </source>
</reference>
<protein>
    <recommendedName>
        <fullName evidence="3">Endonuclease/exonuclease/phosphatase domain-containing protein</fullName>
    </recommendedName>
</protein>
<dbReference type="PANTHER" id="PTHR33395:SF22">
    <property type="entry name" value="REVERSE TRANSCRIPTASE DOMAIN-CONTAINING PROTEIN"/>
    <property type="match status" value="1"/>
</dbReference>
<evidence type="ECO:0000313" key="2">
    <source>
        <dbReference type="Proteomes" id="UP001432027"/>
    </source>
</evidence>
<dbReference type="PRINTS" id="PR01345">
    <property type="entry name" value="CERVTRCPTASE"/>
</dbReference>
<evidence type="ECO:0008006" key="3">
    <source>
        <dbReference type="Google" id="ProtNLM"/>
    </source>
</evidence>
<name>A0AAV5SMI8_9BILA</name>
<dbReference type="InterPro" id="IPR036691">
    <property type="entry name" value="Endo/exonu/phosph_ase_sf"/>
</dbReference>
<dbReference type="Gene3D" id="3.60.10.10">
    <property type="entry name" value="Endonuclease/exonuclease/phosphatase"/>
    <property type="match status" value="1"/>
</dbReference>
<feature type="non-terminal residue" evidence="1">
    <location>
        <position position="1"/>
    </location>
</feature>
<dbReference type="EMBL" id="BTSX01000001">
    <property type="protein sequence ID" value="GMS81354.1"/>
    <property type="molecule type" value="Genomic_DNA"/>
</dbReference>
<dbReference type="AlphaFoldDB" id="A0AAV5SMI8"/>
<accession>A0AAV5SMI8</accession>
<gene>
    <name evidence="1" type="ORF">PENTCL1PPCAC_3529</name>
</gene>
<comment type="caution">
    <text evidence="1">The sequence shown here is derived from an EMBL/GenBank/DDBJ whole genome shotgun (WGS) entry which is preliminary data.</text>
</comment>
<dbReference type="Proteomes" id="UP001432027">
    <property type="component" value="Unassembled WGS sequence"/>
</dbReference>
<evidence type="ECO:0000313" key="1">
    <source>
        <dbReference type="EMBL" id="GMS81354.1"/>
    </source>
</evidence>
<dbReference type="GO" id="GO:0031012">
    <property type="term" value="C:extracellular matrix"/>
    <property type="evidence" value="ECO:0007669"/>
    <property type="project" value="TreeGrafter"/>
</dbReference>
<organism evidence="1 2">
    <name type="scientific">Pristionchus entomophagus</name>
    <dbReference type="NCBI Taxonomy" id="358040"/>
    <lineage>
        <taxon>Eukaryota</taxon>
        <taxon>Metazoa</taxon>
        <taxon>Ecdysozoa</taxon>
        <taxon>Nematoda</taxon>
        <taxon>Chromadorea</taxon>
        <taxon>Rhabditida</taxon>
        <taxon>Rhabditina</taxon>
        <taxon>Diplogasteromorpha</taxon>
        <taxon>Diplogasteroidea</taxon>
        <taxon>Neodiplogasteridae</taxon>
        <taxon>Pristionchus</taxon>
    </lineage>
</organism>
<dbReference type="GO" id="GO:0061343">
    <property type="term" value="P:cell adhesion involved in heart morphogenesis"/>
    <property type="evidence" value="ECO:0007669"/>
    <property type="project" value="TreeGrafter"/>
</dbReference>